<dbReference type="RefSeq" id="YP_009011530.1">
    <property type="nucleotide sequence ID" value="NC_023688.1"/>
</dbReference>
<evidence type="ECO:0000256" key="1">
    <source>
        <dbReference type="SAM" id="Phobius"/>
    </source>
</evidence>
<keyword evidence="3" id="KW-1185">Reference proteome</keyword>
<keyword evidence="1" id="KW-1133">Transmembrane helix</keyword>
<evidence type="ECO:0000313" key="3">
    <source>
        <dbReference type="Proteomes" id="UP000008726"/>
    </source>
</evidence>
<reference evidence="2 3" key="1">
    <citation type="journal article" date="2010" name="Virol. J.">
        <title>Genomes of the T4-related bacteriophages as windows on microbial genome evolution.</title>
        <authorList>
            <person name="Petrov V.M."/>
            <person name="Ratnayaka S."/>
            <person name="Nolan J.M."/>
            <person name="Miller E.S."/>
            <person name="Karam J.D."/>
        </authorList>
    </citation>
    <scope>NUCLEOTIDE SEQUENCE [LARGE SCALE GENOMIC DNA]</scope>
</reference>
<dbReference type="KEGG" id="vg:18560025"/>
<accession>E5DQ34</accession>
<keyword evidence="1" id="KW-0472">Membrane</keyword>
<feature type="transmembrane region" description="Helical" evidence="1">
    <location>
        <begin position="34"/>
        <end position="51"/>
    </location>
</feature>
<gene>
    <name evidence="2" type="ORF">PX29p101</name>
</gene>
<dbReference type="GeneID" id="18560025"/>
<protein>
    <submittedName>
        <fullName evidence="2">Uncharacterized protein</fullName>
    </submittedName>
</protein>
<evidence type="ECO:0000313" key="2">
    <source>
        <dbReference type="EMBL" id="ADQ52820.1"/>
    </source>
</evidence>
<sequence>MRYYILIVFVAMFIARMIYMTFNSKFTPMQMIDCLKNGVIVMFIIFIYGILEISYAS</sequence>
<proteinExistence type="predicted"/>
<feature type="transmembrane region" description="Helical" evidence="1">
    <location>
        <begin position="6"/>
        <end position="22"/>
    </location>
</feature>
<organism evidence="2 3">
    <name type="scientific">Aeromonas phage PX29</name>
    <dbReference type="NCBI Taxonomy" id="926067"/>
    <lineage>
        <taxon>Viruses</taxon>
        <taxon>Duplodnaviria</taxon>
        <taxon>Heunggongvirae</taxon>
        <taxon>Uroviricota</taxon>
        <taxon>Caudoviricetes</taxon>
        <taxon>Pantevenvirales</taxon>
        <taxon>Straboviridae</taxon>
        <taxon>Angelvirus</taxon>
        <taxon>Angelvirus px29</taxon>
    </lineage>
</organism>
<name>E5DQ34_9CAUD</name>
<dbReference type="EMBL" id="GU396103">
    <property type="protein sequence ID" value="ADQ52820.1"/>
    <property type="molecule type" value="Genomic_DNA"/>
</dbReference>
<dbReference type="Proteomes" id="UP000008726">
    <property type="component" value="Segment"/>
</dbReference>
<keyword evidence="1" id="KW-0812">Transmembrane</keyword>